<evidence type="ECO:0000313" key="2">
    <source>
        <dbReference type="EMBL" id="MET4685283.1"/>
    </source>
</evidence>
<reference evidence="1 3" key="1">
    <citation type="submission" date="2024-06" db="EMBL/GenBank/DDBJ databases">
        <title>Sorghum-associated microbial communities from plants grown in Nebraska, USA.</title>
        <authorList>
            <person name="Schachtman D."/>
        </authorList>
    </citation>
    <scope>NUCLEOTIDE SEQUENCE [LARGE SCALE GENOMIC DNA]</scope>
    <source>
        <strain evidence="1 3">2814</strain>
    </source>
</reference>
<sequence length="30" mass="3463">MRATAWAEKTPLMQLDYDDCWNGFEKGDVA</sequence>
<proteinExistence type="predicted"/>
<comment type="caution">
    <text evidence="1">The sequence shown here is derived from an EMBL/GenBank/DDBJ whole genome shotgun (WGS) entry which is preliminary data.</text>
</comment>
<name>A0ABV2RFB7_9CAUL</name>
<keyword evidence="3" id="KW-1185">Reference proteome</keyword>
<evidence type="ECO:0000313" key="1">
    <source>
        <dbReference type="EMBL" id="MET4685282.1"/>
    </source>
</evidence>
<evidence type="ECO:0000313" key="3">
    <source>
        <dbReference type="Proteomes" id="UP001549313"/>
    </source>
</evidence>
<dbReference type="Proteomes" id="UP001549313">
    <property type="component" value="Unassembled WGS sequence"/>
</dbReference>
<organism evidence="1 3">
    <name type="scientific">Brevundimonas faecalis</name>
    <dbReference type="NCBI Taxonomy" id="947378"/>
    <lineage>
        <taxon>Bacteria</taxon>
        <taxon>Pseudomonadati</taxon>
        <taxon>Pseudomonadota</taxon>
        <taxon>Alphaproteobacteria</taxon>
        <taxon>Caulobacterales</taxon>
        <taxon>Caulobacteraceae</taxon>
        <taxon>Brevundimonas</taxon>
    </lineage>
</organism>
<dbReference type="EMBL" id="JBEPTF010000006">
    <property type="protein sequence ID" value="MET4685283.1"/>
    <property type="molecule type" value="Genomic_DNA"/>
</dbReference>
<accession>A0ABV2RFB7</accession>
<gene>
    <name evidence="1" type="ORF">ABIE19_003233</name>
    <name evidence="2" type="ORF">ABIE19_003234</name>
</gene>
<dbReference type="EMBL" id="JBEPTF010000005">
    <property type="protein sequence ID" value="MET4685282.1"/>
    <property type="molecule type" value="Genomic_DNA"/>
</dbReference>
<protein>
    <submittedName>
        <fullName evidence="1">Homogentisate 1,2-dioxygenase</fullName>
    </submittedName>
</protein>